<protein>
    <submittedName>
        <fullName evidence="2">Uncharacterized protein</fullName>
    </submittedName>
</protein>
<feature type="compositionally biased region" description="Polar residues" evidence="1">
    <location>
        <begin position="108"/>
        <end position="119"/>
    </location>
</feature>
<evidence type="ECO:0000313" key="3">
    <source>
        <dbReference type="Proteomes" id="UP000229523"/>
    </source>
</evidence>
<reference evidence="2 3" key="1">
    <citation type="journal article" date="2018" name="Front. Microbiol.">
        <title>Description and Comparative Genomics of Macrococcus caseolyticus subsp. hominis subsp. nov., Macrococcus goetzii sp. nov., Macrococcus epidermidis sp. nov., and Macrococcus bohemicus sp. nov., Novel Macrococci From Human Clinical Material With Virulence Potential and Suspected Uptake of Foreign DNA by Natural Transformation.</title>
        <authorList>
            <person name="Maslanova I."/>
            <person name="Wertheimer Z."/>
            <person name="Sedlacek I."/>
            <person name="Svec P."/>
            <person name="Indrakova A."/>
            <person name="Kovarovic V."/>
            <person name="Schumann P."/>
            <person name="Sproer C."/>
            <person name="Kralova S."/>
            <person name="Sedo O."/>
            <person name="Kristofova L."/>
            <person name="Vrbovska V."/>
            <person name="Fuzik T."/>
            <person name="Petras P."/>
            <person name="Zdrahal Z."/>
            <person name="Ruzickova V."/>
            <person name="Doskar J."/>
            <person name="Pantucek R."/>
        </authorList>
    </citation>
    <scope>NUCLEOTIDE SEQUENCE [LARGE SCALE GENOMIC DNA]</scope>
    <source>
        <strain evidence="2 3">CCM 4927</strain>
    </source>
</reference>
<comment type="caution">
    <text evidence="2">The sequence shown here is derived from an EMBL/GenBank/DDBJ whole genome shotgun (WGS) entry which is preliminary data.</text>
</comment>
<sequence length="140" mass="16062">MRNIQLADQLIKQTFGEDVTKGIERKQFNATDKHVTWSTEFVEDDATITCTVSKNGLKFKVSTDDVSDEFLTTQYNRVKQIRKELFVEEEQDENQLTLDDVNNDDTEQVTAEGTNTLEAKTSDDTVEELSNNDVFEEVEK</sequence>
<name>A0A2G5NUP8_9STAP</name>
<proteinExistence type="predicted"/>
<dbReference type="AlphaFoldDB" id="A0A2G5NUP8"/>
<feature type="region of interest" description="Disordered" evidence="1">
    <location>
        <begin position="92"/>
        <end position="140"/>
    </location>
</feature>
<organism evidence="2 3">
    <name type="scientific">Macrococcoides goetzii</name>
    <dbReference type="NCBI Taxonomy" id="1891097"/>
    <lineage>
        <taxon>Bacteria</taxon>
        <taxon>Bacillati</taxon>
        <taxon>Bacillota</taxon>
        <taxon>Bacilli</taxon>
        <taxon>Bacillales</taxon>
        <taxon>Staphylococcaceae</taxon>
        <taxon>Macrococcoides</taxon>
    </lineage>
</organism>
<evidence type="ECO:0000256" key="1">
    <source>
        <dbReference type="SAM" id="MobiDB-lite"/>
    </source>
</evidence>
<keyword evidence="3" id="KW-1185">Reference proteome</keyword>
<gene>
    <name evidence="2" type="ORF">BFS35_011115</name>
</gene>
<accession>A0A2G5NUP8</accession>
<dbReference type="RefSeq" id="WP_099576964.1">
    <property type="nucleotide sequence ID" value="NZ_MJBI02000006.1"/>
</dbReference>
<dbReference type="Proteomes" id="UP000229523">
    <property type="component" value="Unassembled WGS sequence"/>
</dbReference>
<evidence type="ECO:0000313" key="2">
    <source>
        <dbReference type="EMBL" id="RAI79688.1"/>
    </source>
</evidence>
<dbReference type="EMBL" id="MJBI02000006">
    <property type="protein sequence ID" value="RAI79688.1"/>
    <property type="molecule type" value="Genomic_DNA"/>
</dbReference>